<dbReference type="SUPFAM" id="SSF53756">
    <property type="entry name" value="UDP-Glycosyltransferase/glycogen phosphorylase"/>
    <property type="match status" value="1"/>
</dbReference>
<dbReference type="OrthoDB" id="10296385at2759"/>
<dbReference type="EMBL" id="LXWW01000115">
    <property type="protein sequence ID" value="OAO15830.1"/>
    <property type="molecule type" value="Genomic_DNA"/>
</dbReference>
<organism evidence="4 5">
    <name type="scientific">Blastocystis sp. subtype 1 (strain ATCC 50177 / NandII)</name>
    <dbReference type="NCBI Taxonomy" id="478820"/>
    <lineage>
        <taxon>Eukaryota</taxon>
        <taxon>Sar</taxon>
        <taxon>Stramenopiles</taxon>
        <taxon>Bigyra</taxon>
        <taxon>Opalozoa</taxon>
        <taxon>Opalinata</taxon>
        <taxon>Blastocystidae</taxon>
        <taxon>Blastocystis</taxon>
    </lineage>
</organism>
<dbReference type="PANTHER" id="PTHR45947:SF3">
    <property type="entry name" value="SULFOQUINOVOSYL TRANSFERASE SQD2"/>
    <property type="match status" value="1"/>
</dbReference>
<gene>
    <name evidence="4" type="ORF">AV274_2452</name>
</gene>
<name>A0A196SFJ1_BLAHN</name>
<proteinExistence type="predicted"/>
<dbReference type="InterPro" id="IPR001296">
    <property type="entry name" value="Glyco_trans_1"/>
</dbReference>
<dbReference type="InterPro" id="IPR028098">
    <property type="entry name" value="Glyco_trans_4-like_N"/>
</dbReference>
<comment type="caution">
    <text evidence="4">The sequence shown here is derived from an EMBL/GenBank/DDBJ whole genome shotgun (WGS) entry which is preliminary data.</text>
</comment>
<dbReference type="Gene3D" id="3.40.50.2000">
    <property type="entry name" value="Glycogen Phosphorylase B"/>
    <property type="match status" value="2"/>
</dbReference>
<dbReference type="PANTHER" id="PTHR45947">
    <property type="entry name" value="SULFOQUINOVOSYL TRANSFERASE SQD2"/>
    <property type="match status" value="1"/>
</dbReference>
<evidence type="ECO:0000256" key="1">
    <source>
        <dbReference type="ARBA" id="ARBA00022676"/>
    </source>
</evidence>
<evidence type="ECO:0000313" key="5">
    <source>
        <dbReference type="Proteomes" id="UP000078348"/>
    </source>
</evidence>
<keyword evidence="1" id="KW-0328">Glycosyltransferase</keyword>
<keyword evidence="4" id="KW-0808">Transferase</keyword>
<evidence type="ECO:0000259" key="2">
    <source>
        <dbReference type="Pfam" id="PF00534"/>
    </source>
</evidence>
<evidence type="ECO:0000313" key="4">
    <source>
        <dbReference type="EMBL" id="OAO15830.1"/>
    </source>
</evidence>
<protein>
    <submittedName>
        <fullName evidence="4">Glycosyltransferase</fullName>
    </submittedName>
</protein>
<dbReference type="Pfam" id="PF00534">
    <property type="entry name" value="Glycos_transf_1"/>
    <property type="match status" value="1"/>
</dbReference>
<reference evidence="4 5" key="1">
    <citation type="submission" date="2016-05" db="EMBL/GenBank/DDBJ databases">
        <title>Nuclear genome of Blastocystis sp. subtype 1 NandII.</title>
        <authorList>
            <person name="Gentekaki E."/>
            <person name="Curtis B."/>
            <person name="Stairs C."/>
            <person name="Eme L."/>
            <person name="Herman E."/>
            <person name="Klimes V."/>
            <person name="Arias M.C."/>
            <person name="Elias M."/>
            <person name="Hilliou F."/>
            <person name="Klute M."/>
            <person name="Malik S.-B."/>
            <person name="Pightling A."/>
            <person name="Rachubinski R."/>
            <person name="Salas D."/>
            <person name="Schlacht A."/>
            <person name="Suga H."/>
            <person name="Archibald J."/>
            <person name="Ball S.G."/>
            <person name="Clark G."/>
            <person name="Dacks J."/>
            <person name="Van Der Giezen M."/>
            <person name="Tsaousis A."/>
            <person name="Roger A."/>
        </authorList>
    </citation>
    <scope>NUCLEOTIDE SEQUENCE [LARGE SCALE GENOMIC DNA]</scope>
    <source>
        <strain evidence="5">ATCC 50177 / NandII</strain>
    </source>
</reference>
<sequence>MIIVFVFDQYDDNNNGTTVSMRRFVEQLRLLGHEVRVLSTGKEEPYKYNCPVWKAKFGLRWAEKIITSQGMVFGYGKEDIVRQAFTGADVVHFIFPLGIAIGALKVALDMKIPFTTAFHTQPENIVYTIHMEHVCGVKDYIYHMFYRRFYKKAHFIHCPTEFIASELRRTGYKEQDLRVISNGVHPIFVPTKVERLPEYANKKIILSIGRYSREKRHDVAIRACAESKYAKDIVLILAGKGVMERKHRELAAKLGVHVIWGIYTPEELVRIINMADLYVHPADAEIEAIACIEAFSCGIVPVISNHPKSATKMFALNDKCLFDHGKPSCLAAKMDYWLDHPEEKNEMSKRYVEYAKGFQIHNSAKKMEEMFQDAITYYHNLYASN</sequence>
<dbReference type="Proteomes" id="UP000078348">
    <property type="component" value="Unassembled WGS sequence"/>
</dbReference>
<accession>A0A196SFJ1</accession>
<dbReference type="InterPro" id="IPR050194">
    <property type="entry name" value="Glycosyltransferase_grp1"/>
</dbReference>
<dbReference type="AlphaFoldDB" id="A0A196SFJ1"/>
<dbReference type="Pfam" id="PF13439">
    <property type="entry name" value="Glyco_transf_4"/>
    <property type="match status" value="1"/>
</dbReference>
<evidence type="ECO:0000259" key="3">
    <source>
        <dbReference type="Pfam" id="PF13439"/>
    </source>
</evidence>
<keyword evidence="5" id="KW-1185">Reference proteome</keyword>
<feature type="domain" description="Glycosyl transferase family 1" evidence="2">
    <location>
        <begin position="194"/>
        <end position="352"/>
    </location>
</feature>
<feature type="domain" description="Glycosyltransferase subfamily 4-like N-terminal" evidence="3">
    <location>
        <begin position="15"/>
        <end position="185"/>
    </location>
</feature>
<dbReference type="GO" id="GO:0016757">
    <property type="term" value="F:glycosyltransferase activity"/>
    <property type="evidence" value="ECO:0007669"/>
    <property type="project" value="UniProtKB-KW"/>
</dbReference>